<accession>A0AAV1K611</accession>
<dbReference type="EMBL" id="CAVLGL010000001">
    <property type="protein sequence ID" value="CAK1578408.1"/>
    <property type="molecule type" value="Genomic_DNA"/>
</dbReference>
<sequence>MPASSIDLFHMQDAKNNFNAMRPAPIYSDPTNELMGHCQNIHISRNCYYGYHDAKTSENIYDGTDSEMKEIQPELGPSQKNPKKRCADSCAYPQSKRQREEVQRKKNLEPETTENSRLDTSAEDLMENLYWNIHGGHMFQLCCVSD</sequence>
<dbReference type="AlphaFoldDB" id="A0AAV1K611"/>
<evidence type="ECO:0000256" key="1">
    <source>
        <dbReference type="SAM" id="MobiDB-lite"/>
    </source>
</evidence>
<comment type="caution">
    <text evidence="2">The sequence shown here is derived from an EMBL/GenBank/DDBJ whole genome shotgun (WGS) entry which is preliminary data.</text>
</comment>
<evidence type="ECO:0000313" key="3">
    <source>
        <dbReference type="Proteomes" id="UP001314205"/>
    </source>
</evidence>
<reference evidence="2 3" key="1">
    <citation type="submission" date="2023-11" db="EMBL/GenBank/DDBJ databases">
        <authorList>
            <person name="Hedman E."/>
            <person name="Englund M."/>
            <person name="Stromberg M."/>
            <person name="Nyberg Akerstrom W."/>
            <person name="Nylinder S."/>
            <person name="Jareborg N."/>
            <person name="Kallberg Y."/>
            <person name="Kronander E."/>
        </authorList>
    </citation>
    <scope>NUCLEOTIDE SEQUENCE [LARGE SCALE GENOMIC DNA]</scope>
</reference>
<keyword evidence="3" id="KW-1185">Reference proteome</keyword>
<protein>
    <submittedName>
        <fullName evidence="2">Uncharacterized protein</fullName>
    </submittedName>
</protein>
<proteinExistence type="predicted"/>
<dbReference type="Proteomes" id="UP001314205">
    <property type="component" value="Unassembled WGS sequence"/>
</dbReference>
<feature type="compositionally biased region" description="Basic and acidic residues" evidence="1">
    <location>
        <begin position="97"/>
        <end position="117"/>
    </location>
</feature>
<evidence type="ECO:0000313" key="2">
    <source>
        <dbReference type="EMBL" id="CAK1578408.1"/>
    </source>
</evidence>
<gene>
    <name evidence="2" type="ORF">PARMNEM_LOCUS494</name>
</gene>
<feature type="region of interest" description="Disordered" evidence="1">
    <location>
        <begin position="60"/>
        <end position="120"/>
    </location>
</feature>
<name>A0AAV1K611_9NEOP</name>
<organism evidence="2 3">
    <name type="scientific">Parnassius mnemosyne</name>
    <name type="common">clouded apollo</name>
    <dbReference type="NCBI Taxonomy" id="213953"/>
    <lineage>
        <taxon>Eukaryota</taxon>
        <taxon>Metazoa</taxon>
        <taxon>Ecdysozoa</taxon>
        <taxon>Arthropoda</taxon>
        <taxon>Hexapoda</taxon>
        <taxon>Insecta</taxon>
        <taxon>Pterygota</taxon>
        <taxon>Neoptera</taxon>
        <taxon>Endopterygota</taxon>
        <taxon>Lepidoptera</taxon>
        <taxon>Glossata</taxon>
        <taxon>Ditrysia</taxon>
        <taxon>Papilionoidea</taxon>
        <taxon>Papilionidae</taxon>
        <taxon>Parnassiinae</taxon>
        <taxon>Parnassini</taxon>
        <taxon>Parnassius</taxon>
        <taxon>Driopa</taxon>
    </lineage>
</organism>